<organism evidence="1 2">
    <name type="scientific">Parendozoicomonas callyspongiae</name>
    <dbReference type="NCBI Taxonomy" id="2942213"/>
    <lineage>
        <taxon>Bacteria</taxon>
        <taxon>Pseudomonadati</taxon>
        <taxon>Pseudomonadota</taxon>
        <taxon>Gammaproteobacteria</taxon>
        <taxon>Oceanospirillales</taxon>
        <taxon>Endozoicomonadaceae</taxon>
        <taxon>Parendozoicomonas</taxon>
    </lineage>
</organism>
<keyword evidence="2" id="KW-1185">Reference proteome</keyword>
<name>A0ABT0PIA6_9GAMM</name>
<protein>
    <recommendedName>
        <fullName evidence="3">IraD/Gp25-like domain-containing protein</fullName>
    </recommendedName>
</protein>
<reference evidence="1 2" key="1">
    <citation type="submission" date="2022-05" db="EMBL/GenBank/DDBJ databases">
        <authorList>
            <person name="Park J.-S."/>
        </authorList>
    </citation>
    <scope>NUCLEOTIDE SEQUENCE [LARGE SCALE GENOMIC DNA]</scope>
    <source>
        <strain evidence="1 2">2012CJ34-2</strain>
    </source>
</reference>
<accession>A0ABT0PIA6</accession>
<evidence type="ECO:0008006" key="3">
    <source>
        <dbReference type="Google" id="ProtNLM"/>
    </source>
</evidence>
<proteinExistence type="predicted"/>
<evidence type="ECO:0000313" key="2">
    <source>
        <dbReference type="Proteomes" id="UP001203338"/>
    </source>
</evidence>
<gene>
    <name evidence="1" type="ORF">M3P05_14355</name>
</gene>
<dbReference type="EMBL" id="JAMFLX010000020">
    <property type="protein sequence ID" value="MCL6271104.1"/>
    <property type="molecule type" value="Genomic_DNA"/>
</dbReference>
<sequence length="142" mass="15781">MSESLMQAFAGNFVQVSGDSVRNSVVMALLMLLGSRPQDRFGLQLHPDLEYTILGFGVNDLHQLRNNRQVESYCEDLAQKIQNFDCRLSGVTVKPDKSEEAGRDTLRLLITARLADHDDVIGLSTDIRLIDGNCEIRETGGD</sequence>
<dbReference type="Proteomes" id="UP001203338">
    <property type="component" value="Unassembled WGS sequence"/>
</dbReference>
<dbReference type="RefSeq" id="WP_249700450.1">
    <property type="nucleotide sequence ID" value="NZ_JAMFLX010000020.1"/>
</dbReference>
<evidence type="ECO:0000313" key="1">
    <source>
        <dbReference type="EMBL" id="MCL6271104.1"/>
    </source>
</evidence>
<comment type="caution">
    <text evidence="1">The sequence shown here is derived from an EMBL/GenBank/DDBJ whole genome shotgun (WGS) entry which is preliminary data.</text>
</comment>